<dbReference type="EMBL" id="CH445332">
    <property type="protein sequence ID" value="EAT87161.1"/>
    <property type="molecule type" value="Genomic_DNA"/>
</dbReference>
<proteinExistence type="predicted"/>
<evidence type="ECO:0000313" key="2">
    <source>
        <dbReference type="EMBL" id="EAT87161.1"/>
    </source>
</evidence>
<dbReference type="GeneID" id="5973360"/>
<feature type="region of interest" description="Disordered" evidence="1">
    <location>
        <begin position="32"/>
        <end position="106"/>
    </location>
</feature>
<sequence>MARDYVKYSWAWSEHAGDCWHIPFYSTTLAPDRKDPSSPLPYPSVVVHTHPRPSAVVQAGEERSDKVEKPKSAGSADVRSQGPRAQSDKILPPRGGDGKGPSPMLGEAVPLKAVLLVCGFFAL</sequence>
<dbReference type="InParanoid" id="Q0UQ67"/>
<dbReference type="HOGENOM" id="CLU_2016082_0_0_1"/>
<dbReference type="RefSeq" id="XP_001796483.1">
    <property type="nucleotide sequence ID" value="XM_001796431.1"/>
</dbReference>
<organism evidence="2 3">
    <name type="scientific">Phaeosphaeria nodorum (strain SN15 / ATCC MYA-4574 / FGSC 10173)</name>
    <name type="common">Glume blotch fungus</name>
    <name type="synonym">Parastagonospora nodorum</name>
    <dbReference type="NCBI Taxonomy" id="321614"/>
    <lineage>
        <taxon>Eukaryota</taxon>
        <taxon>Fungi</taxon>
        <taxon>Dikarya</taxon>
        <taxon>Ascomycota</taxon>
        <taxon>Pezizomycotina</taxon>
        <taxon>Dothideomycetes</taxon>
        <taxon>Pleosporomycetidae</taxon>
        <taxon>Pleosporales</taxon>
        <taxon>Pleosporineae</taxon>
        <taxon>Phaeosphaeriaceae</taxon>
        <taxon>Parastagonospora</taxon>
    </lineage>
</organism>
<feature type="compositionally biased region" description="Basic and acidic residues" evidence="1">
    <location>
        <begin position="60"/>
        <end position="71"/>
    </location>
</feature>
<accession>Q0UQ67</accession>
<evidence type="ECO:0000256" key="1">
    <source>
        <dbReference type="SAM" id="MobiDB-lite"/>
    </source>
</evidence>
<reference evidence="3" key="1">
    <citation type="journal article" date="2007" name="Plant Cell">
        <title>Dothideomycete-plant interactions illuminated by genome sequencing and EST analysis of the wheat pathogen Stagonospora nodorum.</title>
        <authorList>
            <person name="Hane J.K."/>
            <person name="Lowe R.G."/>
            <person name="Solomon P.S."/>
            <person name="Tan K.C."/>
            <person name="Schoch C.L."/>
            <person name="Spatafora J.W."/>
            <person name="Crous P.W."/>
            <person name="Kodira C."/>
            <person name="Birren B.W."/>
            <person name="Galagan J.E."/>
            <person name="Torriani S.F."/>
            <person name="McDonald B.A."/>
            <person name="Oliver R.P."/>
        </authorList>
    </citation>
    <scope>NUCLEOTIDE SEQUENCE [LARGE SCALE GENOMIC DNA]</scope>
    <source>
        <strain evidence="3">SN15 / ATCC MYA-4574 / FGSC 10173</strain>
    </source>
</reference>
<evidence type="ECO:0000313" key="3">
    <source>
        <dbReference type="Proteomes" id="UP000001055"/>
    </source>
</evidence>
<name>Q0UQ67_PHANO</name>
<protein>
    <submittedName>
        <fullName evidence="2">Uncharacterized protein</fullName>
    </submittedName>
</protein>
<dbReference type="AlphaFoldDB" id="Q0UQ67"/>
<dbReference type="Proteomes" id="UP000001055">
    <property type="component" value="Unassembled WGS sequence"/>
</dbReference>
<dbReference type="KEGG" id="pno:SNOG_06097"/>
<gene>
    <name evidence="2" type="ORF">SNOG_06097</name>
</gene>